<comment type="similarity">
    <text evidence="1">Belongs to the outer membrane factor (OMF) (TC 1.B.17) family.</text>
</comment>
<reference evidence="2 3" key="1">
    <citation type="submission" date="2018-02" db="EMBL/GenBank/DDBJ databases">
        <title>A novel lanthanide dependent methylotroph, Methylotenera sp. La3113.</title>
        <authorList>
            <person name="Lv H."/>
            <person name="Tani A."/>
        </authorList>
    </citation>
    <scope>NUCLEOTIDE SEQUENCE [LARGE SCALE GENOMIC DNA]</scope>
    <source>
        <strain evidence="2 3">La3113</strain>
    </source>
</reference>
<keyword evidence="3" id="KW-1185">Reference proteome</keyword>
<dbReference type="Pfam" id="PF02321">
    <property type="entry name" value="OEP"/>
    <property type="match status" value="1"/>
</dbReference>
<dbReference type="AlphaFoldDB" id="A0A4Y9VTR4"/>
<protein>
    <submittedName>
        <fullName evidence="2">RND transporter</fullName>
    </submittedName>
</protein>
<dbReference type="PANTHER" id="PTHR30203">
    <property type="entry name" value="OUTER MEMBRANE CATION EFFLUX PROTEIN"/>
    <property type="match status" value="1"/>
</dbReference>
<dbReference type="OrthoDB" id="8554634at2"/>
<organism evidence="2 3">
    <name type="scientific">Methylotenera oryzisoli</name>
    <dbReference type="NCBI Taxonomy" id="2080758"/>
    <lineage>
        <taxon>Bacteria</taxon>
        <taxon>Pseudomonadati</taxon>
        <taxon>Pseudomonadota</taxon>
        <taxon>Betaproteobacteria</taxon>
        <taxon>Nitrosomonadales</taxon>
        <taxon>Methylophilaceae</taxon>
        <taxon>Methylotenera</taxon>
    </lineage>
</organism>
<evidence type="ECO:0000313" key="3">
    <source>
        <dbReference type="Proteomes" id="UP000297706"/>
    </source>
</evidence>
<dbReference type="Proteomes" id="UP000297706">
    <property type="component" value="Unassembled WGS sequence"/>
</dbReference>
<proteinExistence type="inferred from homology"/>
<comment type="caution">
    <text evidence="2">The sequence shown here is derived from an EMBL/GenBank/DDBJ whole genome shotgun (WGS) entry which is preliminary data.</text>
</comment>
<dbReference type="SUPFAM" id="SSF56954">
    <property type="entry name" value="Outer membrane efflux proteins (OEP)"/>
    <property type="match status" value="1"/>
</dbReference>
<dbReference type="GO" id="GO:0015562">
    <property type="term" value="F:efflux transmembrane transporter activity"/>
    <property type="evidence" value="ECO:0007669"/>
    <property type="project" value="InterPro"/>
</dbReference>
<gene>
    <name evidence="2" type="ORF">C3Y98_02545</name>
</gene>
<name>A0A4Y9VTR4_9PROT</name>
<dbReference type="InterPro" id="IPR010131">
    <property type="entry name" value="MdtP/NodT-like"/>
</dbReference>
<dbReference type="Gene3D" id="1.20.1600.10">
    <property type="entry name" value="Outer membrane efflux proteins (OEP)"/>
    <property type="match status" value="1"/>
</dbReference>
<evidence type="ECO:0000313" key="2">
    <source>
        <dbReference type="EMBL" id="TFW72507.1"/>
    </source>
</evidence>
<dbReference type="RefSeq" id="WP_135276561.1">
    <property type="nucleotide sequence ID" value="NZ_PQVH01000005.1"/>
</dbReference>
<accession>A0A4Y9VTR4</accession>
<dbReference type="EMBL" id="PQVH01000005">
    <property type="protein sequence ID" value="TFW72507.1"/>
    <property type="molecule type" value="Genomic_DNA"/>
</dbReference>
<sequence length="459" mass="52106">MNINQFPMQYRKITVLVSASLLLGGCATFSKDGGFANVQQTTQQHIKQEIAWPKTKEEQSKINDKVNALLEHKLDVESAVQIALLNNKRLQASFYELGISEADLVQAGRLPNPRFSMLYAKNNGEYKIEQAFTFNIFSLITMPKAVEIEKRRFEQVQKETALAVLKLANHTRLAYFNAVAARELARYSEQVKESAEASAELARRMYKAGNWNKLEQAREQSFYADAALDYANARNKQVRAYEALSRLLSVSADQMTLLERLPDLPKAVEDLQPFEKAAFENRLDLQATRLQTEALAKQLGLTKTTRFINVLEIGPARVLEGRRNDPYKKGLEIGFEIPLFDWGTARVAKAEAIYMQAVNETAQVAINAQSEIREAYNTYRTNYDVTKHLRDEIVPIRKKILSENQLRYNGMLTSPFELFGDARAQVASVKNYIEALREFWLADSSLQMTLIGSNPMEGQ</sequence>
<dbReference type="PANTHER" id="PTHR30203:SF24">
    <property type="entry name" value="BLR4935 PROTEIN"/>
    <property type="match status" value="1"/>
</dbReference>
<evidence type="ECO:0000256" key="1">
    <source>
        <dbReference type="ARBA" id="ARBA00007613"/>
    </source>
</evidence>
<dbReference type="InterPro" id="IPR003423">
    <property type="entry name" value="OMP_efflux"/>
</dbReference>